<evidence type="ECO:0000313" key="1">
    <source>
        <dbReference type="EMBL" id="PIR88043.1"/>
    </source>
</evidence>
<dbReference type="Proteomes" id="UP000230903">
    <property type="component" value="Unassembled WGS sequence"/>
</dbReference>
<name>A0A2H0UNR4_9BACT</name>
<evidence type="ECO:0000313" key="2">
    <source>
        <dbReference type="Proteomes" id="UP000230903"/>
    </source>
</evidence>
<dbReference type="EMBL" id="PFBC01000019">
    <property type="protein sequence ID" value="PIR88043.1"/>
    <property type="molecule type" value="Genomic_DNA"/>
</dbReference>
<protein>
    <submittedName>
        <fullName evidence="1">Uncharacterized protein</fullName>
    </submittedName>
</protein>
<gene>
    <name evidence="1" type="ORF">COU10_01280</name>
</gene>
<comment type="caution">
    <text evidence="1">The sequence shown here is derived from an EMBL/GenBank/DDBJ whole genome shotgun (WGS) entry which is preliminary data.</text>
</comment>
<reference evidence="2" key="1">
    <citation type="submission" date="2017-09" db="EMBL/GenBank/DDBJ databases">
        <title>Depth-based differentiation of microbial function through sediment-hosted aquifers and enrichment of novel symbionts in the deep terrestrial subsurface.</title>
        <authorList>
            <person name="Probst A.J."/>
            <person name="Ladd B."/>
            <person name="Jarett J.K."/>
            <person name="Geller-Mcgrath D.E."/>
            <person name="Sieber C.M.K."/>
            <person name="Emerson J.B."/>
            <person name="Anantharaman K."/>
            <person name="Thomas B.C."/>
            <person name="Malmstrom R."/>
            <person name="Stieglmeier M."/>
            <person name="Klingl A."/>
            <person name="Woyke T."/>
            <person name="Ryan C.M."/>
            <person name="Banfield J.F."/>
        </authorList>
    </citation>
    <scope>NUCLEOTIDE SEQUENCE [LARGE SCALE GENOMIC DNA]</scope>
</reference>
<organism evidence="1 2">
    <name type="scientific">Candidatus Harrisonbacteria bacterium CG10_big_fil_rev_8_21_14_0_10_45_28</name>
    <dbReference type="NCBI Taxonomy" id="1974586"/>
    <lineage>
        <taxon>Bacteria</taxon>
        <taxon>Candidatus Harrisoniibacteriota</taxon>
    </lineage>
</organism>
<dbReference type="AlphaFoldDB" id="A0A2H0UNR4"/>
<proteinExistence type="predicted"/>
<accession>A0A2H0UNR4</accession>
<sequence length="95" mass="10392">MNGAFAISLRRLSPEVSMLVEADDPAILRPDSDDGIILEEFAGRVQAYLQANPGLDLSTCDIYVGFWGQWSLTIPTSFFALISETGLKVVLDLND</sequence>